<dbReference type="AlphaFoldDB" id="A0A9P7VRV1"/>
<dbReference type="Proteomes" id="UP000812287">
    <property type="component" value="Unassembled WGS sequence"/>
</dbReference>
<comment type="caution">
    <text evidence="2">The sequence shown here is derived from an EMBL/GenBank/DDBJ whole genome shotgun (WGS) entry which is preliminary data.</text>
</comment>
<dbReference type="EMBL" id="MU250539">
    <property type="protein sequence ID" value="KAG7444809.1"/>
    <property type="molecule type" value="Genomic_DNA"/>
</dbReference>
<evidence type="ECO:0000313" key="2">
    <source>
        <dbReference type="EMBL" id="KAG7444809.1"/>
    </source>
</evidence>
<reference evidence="2" key="1">
    <citation type="submission" date="2020-11" db="EMBL/GenBank/DDBJ databases">
        <title>Adaptations for nitrogen fixation in a non-lichenized fungal sporocarp promotes dispersal by wood-feeding termites.</title>
        <authorList>
            <consortium name="DOE Joint Genome Institute"/>
            <person name="Koch R.A."/>
            <person name="Yoon G."/>
            <person name="Arayal U."/>
            <person name="Lail K."/>
            <person name="Amirebrahimi M."/>
            <person name="Labutti K."/>
            <person name="Lipzen A."/>
            <person name="Riley R."/>
            <person name="Barry K."/>
            <person name="Henrissat B."/>
            <person name="Grigoriev I.V."/>
            <person name="Herr J.R."/>
            <person name="Aime M.C."/>
        </authorList>
    </citation>
    <scope>NUCLEOTIDE SEQUENCE</scope>
    <source>
        <strain evidence="2">MCA 3950</strain>
    </source>
</reference>
<dbReference type="GeneID" id="66102435"/>
<proteinExistence type="predicted"/>
<protein>
    <submittedName>
        <fullName evidence="2">Uncharacterized protein</fullName>
    </submittedName>
</protein>
<name>A0A9P7VRV1_9AGAR</name>
<feature type="compositionally biased region" description="Low complexity" evidence="1">
    <location>
        <begin position="134"/>
        <end position="174"/>
    </location>
</feature>
<evidence type="ECO:0000256" key="1">
    <source>
        <dbReference type="SAM" id="MobiDB-lite"/>
    </source>
</evidence>
<feature type="region of interest" description="Disordered" evidence="1">
    <location>
        <begin position="121"/>
        <end position="185"/>
    </location>
</feature>
<sequence>MSTPLYSFTSTATTTTTAELPTSTKRLYPSSSTTTTTIFEGEPPHKKQRNMSGLRRTHSYLSLTDLPNQPQQSIYMTPPTRGRCRGRKLSMAPPPAGGDFRACLEASMALSLAPITDPYNTRQRQARPAPPAPVASTSSGSSATISHATYSSAPRVSSPLSPSSRTSSCSSPFSRPRKGKAEPDLHRIAIQTCMRSTSEGQKVLNMGPRIAMSIANATRELERIVTEGGMDSFEKRAADDDVIMGDSMAEPWVNVSRGDDWEMIHCGA</sequence>
<dbReference type="RefSeq" id="XP_043038309.1">
    <property type="nucleotide sequence ID" value="XM_043180139.1"/>
</dbReference>
<evidence type="ECO:0000313" key="3">
    <source>
        <dbReference type="Proteomes" id="UP000812287"/>
    </source>
</evidence>
<accession>A0A9P7VRV1</accession>
<dbReference type="OrthoDB" id="3256438at2759"/>
<gene>
    <name evidence="2" type="ORF">BT62DRAFT_228520</name>
</gene>
<organism evidence="2 3">
    <name type="scientific">Guyanagaster necrorhizus</name>
    <dbReference type="NCBI Taxonomy" id="856835"/>
    <lineage>
        <taxon>Eukaryota</taxon>
        <taxon>Fungi</taxon>
        <taxon>Dikarya</taxon>
        <taxon>Basidiomycota</taxon>
        <taxon>Agaricomycotina</taxon>
        <taxon>Agaricomycetes</taxon>
        <taxon>Agaricomycetidae</taxon>
        <taxon>Agaricales</taxon>
        <taxon>Marasmiineae</taxon>
        <taxon>Physalacriaceae</taxon>
        <taxon>Guyanagaster</taxon>
    </lineage>
</organism>
<keyword evidence="3" id="KW-1185">Reference proteome</keyword>